<evidence type="ECO:0000313" key="2">
    <source>
        <dbReference type="Proteomes" id="UP000308444"/>
    </source>
</evidence>
<accession>A0A9X9F4S1</accession>
<dbReference type="PANTHER" id="PTHR41283">
    <property type="entry name" value="AMINOGLYCOSIDE PHOSPHOTRANSFERASE"/>
    <property type="match status" value="1"/>
</dbReference>
<gene>
    <name evidence="1" type="ORF">FC695_22140</name>
</gene>
<reference evidence="1 2" key="1">
    <citation type="journal article" date="2019" name="Environ. Microbiol.">
        <title>An active ?-lactamase is a part of an orchestrated cell wall stress resistance network of Bacillus subtilis and related rhizosphere species.</title>
        <authorList>
            <person name="Bucher T."/>
            <person name="Keren-Paz A."/>
            <person name="Hausser J."/>
            <person name="Olender T."/>
            <person name="Cytryn E."/>
            <person name="Kolodkin-Gal I."/>
        </authorList>
    </citation>
    <scope>NUCLEOTIDE SEQUENCE [LARGE SCALE GENOMIC DNA]</scope>
    <source>
        <strain evidence="1 2">I32</strain>
    </source>
</reference>
<organism evidence="1 2">
    <name type="scientific">Bacillus cereus</name>
    <dbReference type="NCBI Taxonomy" id="1396"/>
    <lineage>
        <taxon>Bacteria</taxon>
        <taxon>Bacillati</taxon>
        <taxon>Bacillota</taxon>
        <taxon>Bacilli</taxon>
        <taxon>Bacillales</taxon>
        <taxon>Bacillaceae</taxon>
        <taxon>Bacillus</taxon>
        <taxon>Bacillus cereus group</taxon>
    </lineage>
</organism>
<proteinExistence type="predicted"/>
<evidence type="ECO:0000313" key="1">
    <source>
        <dbReference type="EMBL" id="TKJ00231.1"/>
    </source>
</evidence>
<dbReference type="EMBL" id="SZOH01001642">
    <property type="protein sequence ID" value="TKJ00231.1"/>
    <property type="molecule type" value="Genomic_DNA"/>
</dbReference>
<comment type="caution">
    <text evidence="1">The sequence shown here is derived from an EMBL/GenBank/DDBJ whole genome shotgun (WGS) entry which is preliminary data.</text>
</comment>
<dbReference type="AlphaFoldDB" id="A0A9X9F4S1"/>
<dbReference type="Proteomes" id="UP000308444">
    <property type="component" value="Unassembled WGS sequence"/>
</dbReference>
<sequence>MKIITAWQNNIQIVKDAVDIKEISKGFSPDKKYIITSTNNEKYLLRTGDIKEYERKKIEFQILNEMQNRSVQAQKPIEMGLL</sequence>
<feature type="non-terminal residue" evidence="1">
    <location>
        <position position="82"/>
    </location>
</feature>
<dbReference type="PANTHER" id="PTHR41283:SF1">
    <property type="entry name" value="AMINOGLYCOSIDE PHOSPHOTRANSFERASE DOMAIN-CONTAINING PROTEIN"/>
    <property type="match status" value="1"/>
</dbReference>
<protein>
    <submittedName>
        <fullName evidence="1">Aminoglycoside phosphotransferase family protein</fullName>
    </submittedName>
</protein>
<name>A0A9X9F4S1_BACCE</name>